<feature type="transmembrane region" description="Helical" evidence="5">
    <location>
        <begin position="53"/>
        <end position="75"/>
    </location>
</feature>
<dbReference type="GO" id="GO:0016020">
    <property type="term" value="C:membrane"/>
    <property type="evidence" value="ECO:0007669"/>
    <property type="project" value="UniProtKB-SubCell"/>
</dbReference>
<feature type="transmembrane region" description="Helical" evidence="5">
    <location>
        <begin position="192"/>
        <end position="211"/>
    </location>
</feature>
<gene>
    <name evidence="7" type="ORF">E6Q11_05815</name>
</gene>
<reference evidence="7 8" key="1">
    <citation type="submission" date="2018-09" db="EMBL/GenBank/DDBJ databases">
        <title>Metagenome Assembled Genomes from an Advanced Water Purification Facility.</title>
        <authorList>
            <person name="Stamps B.W."/>
            <person name="Spear J.R."/>
        </authorList>
    </citation>
    <scope>NUCLEOTIDE SEQUENCE [LARGE SCALE GENOMIC DNA]</scope>
    <source>
        <strain evidence="7">Bin_63_2</strain>
    </source>
</reference>
<feature type="domain" description="O-antigen ligase-related" evidence="6">
    <location>
        <begin position="153"/>
        <end position="252"/>
    </location>
</feature>
<comment type="caution">
    <text evidence="7">The sequence shown here is derived from an EMBL/GenBank/DDBJ whole genome shotgun (WGS) entry which is preliminary data.</text>
</comment>
<feature type="transmembrane region" description="Helical" evidence="5">
    <location>
        <begin position="23"/>
        <end position="41"/>
    </location>
</feature>
<keyword evidence="2 5" id="KW-0812">Transmembrane</keyword>
<dbReference type="EMBL" id="SSDS01000091">
    <property type="protein sequence ID" value="TXG75949.1"/>
    <property type="molecule type" value="Genomic_DNA"/>
</dbReference>
<evidence type="ECO:0000259" key="6">
    <source>
        <dbReference type="Pfam" id="PF04932"/>
    </source>
</evidence>
<evidence type="ECO:0000256" key="4">
    <source>
        <dbReference type="ARBA" id="ARBA00023136"/>
    </source>
</evidence>
<accession>A0A5C7J3J4</accession>
<proteinExistence type="predicted"/>
<dbReference type="InterPro" id="IPR007016">
    <property type="entry name" value="O-antigen_ligase-rel_domated"/>
</dbReference>
<evidence type="ECO:0000313" key="7">
    <source>
        <dbReference type="EMBL" id="TXG75949.1"/>
    </source>
</evidence>
<evidence type="ECO:0000256" key="1">
    <source>
        <dbReference type="ARBA" id="ARBA00004141"/>
    </source>
</evidence>
<name>A0A5C7J3J4_9BACT</name>
<feature type="transmembrane region" description="Helical" evidence="5">
    <location>
        <begin position="291"/>
        <end position="316"/>
    </location>
</feature>
<keyword evidence="3 5" id="KW-1133">Transmembrane helix</keyword>
<evidence type="ECO:0000256" key="2">
    <source>
        <dbReference type="ARBA" id="ARBA00022692"/>
    </source>
</evidence>
<comment type="subcellular location">
    <subcellularLocation>
        <location evidence="1">Membrane</location>
        <topology evidence="1">Multi-pass membrane protein</topology>
    </subcellularLocation>
</comment>
<sequence>MTAYYSYIFIISLAFSNPTFIDYSKEVISNLFLCLCYFLILSNKTLNNKFYDLLSVAVSMLGWSSIATYILILFIPDSELIIHTIEIKGYSNGDSDFETGVVLFPFTMVYGKFTPGDFYLLRVGGFFREAGIYQAISCFFLLYEFFHNKRVWLMIGLAIGTILTFSTMGIASLFLALAIIGYYSIKKQSLRALVFIALAAITIPTFIYAPYIGYAEKEKTHGESFSERSHSMSNGIEATSNNPLGYGVEIFRTQNSGINMIAAMGSTGVPGFLLQAFILSGISRQKSWHRVAIFFPILITALFAQPLIGSPLIYILSMAALDTKTHPRRHIQTN</sequence>
<dbReference type="AlphaFoldDB" id="A0A5C7J3J4"/>
<feature type="transmembrane region" description="Helical" evidence="5">
    <location>
        <begin position="258"/>
        <end position="279"/>
    </location>
</feature>
<evidence type="ECO:0000256" key="5">
    <source>
        <dbReference type="SAM" id="Phobius"/>
    </source>
</evidence>
<dbReference type="Pfam" id="PF04932">
    <property type="entry name" value="Wzy_C"/>
    <property type="match status" value="1"/>
</dbReference>
<organism evidence="7 8">
    <name type="scientific">Candidatus Dojkabacteria bacterium</name>
    <dbReference type="NCBI Taxonomy" id="2099670"/>
    <lineage>
        <taxon>Bacteria</taxon>
        <taxon>Candidatus Dojkabacteria</taxon>
    </lineage>
</organism>
<protein>
    <recommendedName>
        <fullName evidence="6">O-antigen ligase-related domain-containing protein</fullName>
    </recommendedName>
</protein>
<dbReference type="Proteomes" id="UP000321026">
    <property type="component" value="Unassembled WGS sequence"/>
</dbReference>
<evidence type="ECO:0000313" key="8">
    <source>
        <dbReference type="Proteomes" id="UP000321026"/>
    </source>
</evidence>
<evidence type="ECO:0000256" key="3">
    <source>
        <dbReference type="ARBA" id="ARBA00022989"/>
    </source>
</evidence>
<keyword evidence="4 5" id="KW-0472">Membrane</keyword>
<feature type="transmembrane region" description="Helical" evidence="5">
    <location>
        <begin position="152"/>
        <end position="180"/>
    </location>
</feature>